<organism evidence="1 2">
    <name type="scientific">Pseudomonas wuhanensis</name>
    <dbReference type="NCBI Taxonomy" id="2954098"/>
    <lineage>
        <taxon>Bacteria</taxon>
        <taxon>Pseudomonadati</taxon>
        <taxon>Pseudomonadota</taxon>
        <taxon>Gammaproteobacteria</taxon>
        <taxon>Pseudomonadales</taxon>
        <taxon>Pseudomonadaceae</taxon>
        <taxon>Pseudomonas</taxon>
    </lineage>
</organism>
<protein>
    <submittedName>
        <fullName evidence="1">Uncharacterized protein</fullName>
    </submittedName>
</protein>
<gene>
    <name evidence="1" type="ORF">PSH88_13245</name>
</gene>
<dbReference type="Gene3D" id="3.30.429.10">
    <property type="entry name" value="Macrophage Migration Inhibitory Factor"/>
    <property type="match status" value="1"/>
</dbReference>
<name>A0ABY9GYQ8_9PSED</name>
<keyword evidence="2" id="KW-1185">Reference proteome</keyword>
<accession>A0ABY9GYQ8</accession>
<evidence type="ECO:0000313" key="1">
    <source>
        <dbReference type="EMBL" id="WLI20941.1"/>
    </source>
</evidence>
<dbReference type="EMBL" id="CP117430">
    <property type="protein sequence ID" value="WLI20941.1"/>
    <property type="molecule type" value="Genomic_DNA"/>
</dbReference>
<proteinExistence type="predicted"/>
<dbReference type="SUPFAM" id="SSF55331">
    <property type="entry name" value="Tautomerase/MIF"/>
    <property type="match status" value="1"/>
</dbReference>
<dbReference type="RefSeq" id="WP_305483548.1">
    <property type="nucleotide sequence ID" value="NZ_CP117430.1"/>
</dbReference>
<sequence length="98" mass="11078">MPHCLIDCPVTLAQRGEQTLLATVHDALDAFGVFKPGDIKVRLNGFVHYRCGSTQMISSMWPYTCLPGAVPNSNAAWLRRCWPHWWACCQTSKPCPWM</sequence>
<dbReference type="Proteomes" id="UP001230768">
    <property type="component" value="Chromosome"/>
</dbReference>
<reference evidence="1 2" key="1">
    <citation type="submission" date="2023-02" db="EMBL/GenBank/DDBJ databases">
        <title>Evolution of Hrp T3SS in non-pathogenic Pseudomonas fluorescens.</title>
        <authorList>
            <person name="Liao K."/>
            <person name="Wei H."/>
            <person name="Gu Y."/>
        </authorList>
    </citation>
    <scope>NUCLEOTIDE SEQUENCE [LARGE SCALE GENOMIC DNA]</scope>
    <source>
        <strain evidence="1 2">FP607</strain>
    </source>
</reference>
<dbReference type="InterPro" id="IPR014347">
    <property type="entry name" value="Tautomerase/MIF_sf"/>
</dbReference>
<evidence type="ECO:0000313" key="2">
    <source>
        <dbReference type="Proteomes" id="UP001230768"/>
    </source>
</evidence>